<name>A0A1G7J3G0_9SPHN</name>
<dbReference type="EMBL" id="FNBI01000002">
    <property type="protein sequence ID" value="SDF19406.1"/>
    <property type="molecule type" value="Genomic_DNA"/>
</dbReference>
<evidence type="ECO:0000313" key="2">
    <source>
        <dbReference type="EMBL" id="MWC44032.1"/>
    </source>
</evidence>
<dbReference type="OrthoDB" id="6660115at2"/>
<reference evidence="3 4" key="1">
    <citation type="submission" date="2016-10" db="EMBL/GenBank/DDBJ databases">
        <authorList>
            <person name="Varghese N."/>
            <person name="Submissions S."/>
        </authorList>
    </citation>
    <scope>NUCLEOTIDE SEQUENCE [LARGE SCALE GENOMIC DNA]</scope>
    <source>
        <strain evidence="3 4">S7-754</strain>
    </source>
</reference>
<keyword evidence="1" id="KW-0472">Membrane</keyword>
<organism evidence="3 4">
    <name type="scientific">Sphingomonas carotinifaciens</name>
    <dbReference type="NCBI Taxonomy" id="1166323"/>
    <lineage>
        <taxon>Bacteria</taxon>
        <taxon>Pseudomonadati</taxon>
        <taxon>Pseudomonadota</taxon>
        <taxon>Alphaproteobacteria</taxon>
        <taxon>Sphingomonadales</taxon>
        <taxon>Sphingomonadaceae</taxon>
        <taxon>Sphingomonas</taxon>
    </lineage>
</organism>
<evidence type="ECO:0000313" key="5">
    <source>
        <dbReference type="Proteomes" id="UP000436801"/>
    </source>
</evidence>
<keyword evidence="1" id="KW-0812">Transmembrane</keyword>
<evidence type="ECO:0000313" key="3">
    <source>
        <dbReference type="EMBL" id="SDF19406.1"/>
    </source>
</evidence>
<dbReference type="AlphaFoldDB" id="A0A1G7J3G0"/>
<dbReference type="EMBL" id="WSUT01000005">
    <property type="protein sequence ID" value="MWC44032.1"/>
    <property type="molecule type" value="Genomic_DNA"/>
</dbReference>
<sequence>MNIPALYADLIQWIAGGTGMSDSILHVHAGMIVLFLARIVTRRSLSTPIPLAFVALAEAGNEILDRLHYGSWRWEDTSSDIVNTLFWPTVLFIGLRLRRPRDPAAVPAPETAE</sequence>
<evidence type="ECO:0008006" key="6">
    <source>
        <dbReference type="Google" id="ProtNLM"/>
    </source>
</evidence>
<evidence type="ECO:0000313" key="4">
    <source>
        <dbReference type="Proteomes" id="UP000323502"/>
    </source>
</evidence>
<feature type="transmembrane region" description="Helical" evidence="1">
    <location>
        <begin position="23"/>
        <end position="41"/>
    </location>
</feature>
<evidence type="ECO:0000256" key="1">
    <source>
        <dbReference type="SAM" id="Phobius"/>
    </source>
</evidence>
<proteinExistence type="predicted"/>
<protein>
    <recommendedName>
        <fullName evidence="6">VanZ like family protein</fullName>
    </recommendedName>
</protein>
<dbReference type="RefSeq" id="WP_112383502.1">
    <property type="nucleotide sequence ID" value="NZ_FNBI01000002.1"/>
</dbReference>
<accession>A0A1G7J3G0</accession>
<keyword evidence="1" id="KW-1133">Transmembrane helix</keyword>
<gene>
    <name evidence="2" type="ORF">GQR91_10255</name>
    <name evidence="3" type="ORF">SAMN05216557_102483</name>
</gene>
<dbReference type="Proteomes" id="UP000323502">
    <property type="component" value="Unassembled WGS sequence"/>
</dbReference>
<dbReference type="Proteomes" id="UP000436801">
    <property type="component" value="Unassembled WGS sequence"/>
</dbReference>
<keyword evidence="4" id="KW-1185">Reference proteome</keyword>
<reference evidence="2 5" key="2">
    <citation type="submission" date="2019-12" db="EMBL/GenBank/DDBJ databases">
        <authorList>
            <person name="Zheng J."/>
        </authorList>
    </citation>
    <scope>NUCLEOTIDE SEQUENCE [LARGE SCALE GENOMIC DNA]</scope>
    <source>
        <strain evidence="2 5">DSM 27347</strain>
    </source>
</reference>